<dbReference type="AlphaFoldDB" id="A0A7W8AHQ8"/>
<name>A0A7W8AHQ8_9HYPH</name>
<feature type="compositionally biased region" description="Polar residues" evidence="1">
    <location>
        <begin position="7"/>
        <end position="27"/>
    </location>
</feature>
<feature type="region of interest" description="Disordered" evidence="1">
    <location>
        <begin position="1"/>
        <end position="27"/>
    </location>
</feature>
<comment type="caution">
    <text evidence="2">The sequence shown here is derived from an EMBL/GenBank/DDBJ whole genome shotgun (WGS) entry which is preliminary data.</text>
</comment>
<keyword evidence="3" id="KW-1185">Reference proteome</keyword>
<reference evidence="2 3" key="1">
    <citation type="submission" date="2020-08" db="EMBL/GenBank/DDBJ databases">
        <title>Genomic Encyclopedia of Type Strains, Phase IV (KMG-IV): sequencing the most valuable type-strain genomes for metagenomic binning, comparative biology and taxonomic classification.</title>
        <authorList>
            <person name="Goeker M."/>
        </authorList>
    </citation>
    <scope>NUCLEOTIDE SEQUENCE [LARGE SCALE GENOMIC DNA]</scope>
    <source>
        <strain evidence="2 3">DSM 25620</strain>
    </source>
</reference>
<evidence type="ECO:0000256" key="1">
    <source>
        <dbReference type="SAM" id="MobiDB-lite"/>
    </source>
</evidence>
<protein>
    <submittedName>
        <fullName evidence="2">Uncharacterized protein</fullName>
    </submittedName>
</protein>
<dbReference type="EMBL" id="JACHIL010000002">
    <property type="protein sequence ID" value="MBB5090612.1"/>
    <property type="molecule type" value="Genomic_DNA"/>
</dbReference>
<evidence type="ECO:0000313" key="3">
    <source>
        <dbReference type="Proteomes" id="UP000531231"/>
    </source>
</evidence>
<dbReference type="Proteomes" id="UP000531231">
    <property type="component" value="Unassembled WGS sequence"/>
</dbReference>
<evidence type="ECO:0000313" key="2">
    <source>
        <dbReference type="EMBL" id="MBB5090612.1"/>
    </source>
</evidence>
<accession>A0A7W8AHQ8</accession>
<dbReference type="RefSeq" id="WP_022710428.1">
    <property type="nucleotide sequence ID" value="NZ_JACHIL010000002.1"/>
</dbReference>
<gene>
    <name evidence="2" type="ORF">HNQ68_001136</name>
</gene>
<sequence length="284" mass="30700">MADENGQVETSTTAPNATVVTDQGSNGNSVDWVAGLQFEDNRTLVEAKQWKTADDAIRSYRELETHASKALKVPEADASADDWNAFYGKLGRPETPDKYELKLNTEAVPEGFPYDEKSAIEFRTWAHEAGLTPAQAQTLHDKFVGMQAGGFTAARDAMAKAEGDTHREIVMQWGDPDTDGYKQNLEYTSRAIGQLGLKDELTRLGALSADGAVLSPKIAFALSKVGKEMYGEDTTVLNAGGTISNPFSAEHENLTQQGQLVRDDPSKARSLIRAAGGNPADYGL</sequence>
<proteinExistence type="predicted"/>
<organism evidence="2 3">
    <name type="scientific">Pseudochrobactrum saccharolyticum</name>
    <dbReference type="NCBI Taxonomy" id="354352"/>
    <lineage>
        <taxon>Bacteria</taxon>
        <taxon>Pseudomonadati</taxon>
        <taxon>Pseudomonadota</taxon>
        <taxon>Alphaproteobacteria</taxon>
        <taxon>Hyphomicrobiales</taxon>
        <taxon>Brucellaceae</taxon>
        <taxon>Pseudochrobactrum</taxon>
    </lineage>
</organism>